<accession>A0A244CMV9</accession>
<dbReference type="PROSITE" id="PS01129">
    <property type="entry name" value="PSI_RLU"/>
    <property type="match status" value="1"/>
</dbReference>
<keyword evidence="3" id="KW-1185">Reference proteome</keyword>
<dbReference type="Pfam" id="PF00849">
    <property type="entry name" value="PseudoU_synth_2"/>
    <property type="match status" value="1"/>
</dbReference>
<dbReference type="GO" id="GO:0000455">
    <property type="term" value="P:enzyme-directed rRNA pseudouridine synthesis"/>
    <property type="evidence" value="ECO:0007669"/>
    <property type="project" value="TreeGrafter"/>
</dbReference>
<proteinExistence type="predicted"/>
<feature type="domain" description="Pseudouridine synthase RsuA/RluA-like" evidence="1">
    <location>
        <begin position="29"/>
        <end position="174"/>
    </location>
</feature>
<dbReference type="EMBL" id="MWPV01000005">
    <property type="protein sequence ID" value="OUL56932.1"/>
    <property type="molecule type" value="Genomic_DNA"/>
</dbReference>
<organism evidence="2 3">
    <name type="scientific">Pseudoalteromonas ulvae</name>
    <dbReference type="NCBI Taxonomy" id="107327"/>
    <lineage>
        <taxon>Bacteria</taxon>
        <taxon>Pseudomonadati</taxon>
        <taxon>Pseudomonadota</taxon>
        <taxon>Gammaproteobacteria</taxon>
        <taxon>Alteromonadales</taxon>
        <taxon>Pseudoalteromonadaceae</taxon>
        <taxon>Pseudoalteromonas</taxon>
    </lineage>
</organism>
<dbReference type="GO" id="GO:0003723">
    <property type="term" value="F:RNA binding"/>
    <property type="evidence" value="ECO:0007669"/>
    <property type="project" value="InterPro"/>
</dbReference>
<dbReference type="AlphaFoldDB" id="A0A244CMV9"/>
<protein>
    <submittedName>
        <fullName evidence="2">RNA pseudouridine synthase</fullName>
    </submittedName>
</protein>
<dbReference type="PANTHER" id="PTHR21600:SF89">
    <property type="entry name" value="RIBOSOMAL LARGE SUBUNIT PSEUDOURIDINE SYNTHASE A"/>
    <property type="match status" value="1"/>
</dbReference>
<dbReference type="InterPro" id="IPR006145">
    <property type="entry name" value="PsdUridine_synth_RsuA/RluA"/>
</dbReference>
<dbReference type="SUPFAM" id="SSF55120">
    <property type="entry name" value="Pseudouridine synthase"/>
    <property type="match status" value="1"/>
</dbReference>
<evidence type="ECO:0000313" key="2">
    <source>
        <dbReference type="EMBL" id="OUL56932.1"/>
    </source>
</evidence>
<evidence type="ECO:0000313" key="3">
    <source>
        <dbReference type="Proteomes" id="UP000194841"/>
    </source>
</evidence>
<dbReference type="GO" id="GO:0009982">
    <property type="term" value="F:pseudouridine synthase activity"/>
    <property type="evidence" value="ECO:0007669"/>
    <property type="project" value="InterPro"/>
</dbReference>
<gene>
    <name evidence="2" type="ORF">B1199_16335</name>
</gene>
<evidence type="ECO:0000259" key="1">
    <source>
        <dbReference type="Pfam" id="PF00849"/>
    </source>
</evidence>
<sequence>MQSVLTLPDPFIAPPCEQAIDILYQDDAILLINKPSGLLSLSGKNPLNLDSVHYRVKQDFPTATLLHRLDFGTSGIMLVALSKEYNALLMRQFQARKIKKQYKAILQGELNPKEGVIDLPIAKGEFPRQVVCYQQGKHAMSEYKVLHYCSQTHQSTVQFFPVTGRTHQLRVHSQAIGHPILGCDLYSEGQSQQAAKRLMLHATELTFSHPKTRQVITAQAECPF</sequence>
<name>A0A244CMV9_PSEDV</name>
<dbReference type="Gene3D" id="3.30.2350.10">
    <property type="entry name" value="Pseudouridine synthase"/>
    <property type="match status" value="1"/>
</dbReference>
<dbReference type="GO" id="GO:0140098">
    <property type="term" value="F:catalytic activity, acting on RNA"/>
    <property type="evidence" value="ECO:0007669"/>
    <property type="project" value="UniProtKB-ARBA"/>
</dbReference>
<reference evidence="2 3" key="1">
    <citation type="submission" date="2017-02" db="EMBL/GenBank/DDBJ databases">
        <title>Pseudoalteromonas ulvae TC14 Genome.</title>
        <authorList>
            <person name="Molmeret M."/>
        </authorList>
    </citation>
    <scope>NUCLEOTIDE SEQUENCE [LARGE SCALE GENOMIC DNA]</scope>
    <source>
        <strain evidence="2">TC14</strain>
    </source>
</reference>
<dbReference type="PANTHER" id="PTHR21600">
    <property type="entry name" value="MITOCHONDRIAL RNA PSEUDOURIDINE SYNTHASE"/>
    <property type="match status" value="1"/>
</dbReference>
<dbReference type="InterPro" id="IPR020103">
    <property type="entry name" value="PsdUridine_synth_cat_dom_sf"/>
</dbReference>
<dbReference type="Proteomes" id="UP000194841">
    <property type="component" value="Unassembled WGS sequence"/>
</dbReference>
<dbReference type="InterPro" id="IPR006224">
    <property type="entry name" value="PsdUridine_synth_RluA-like_CS"/>
</dbReference>
<comment type="caution">
    <text evidence="2">The sequence shown here is derived from an EMBL/GenBank/DDBJ whole genome shotgun (WGS) entry which is preliminary data.</text>
</comment>
<dbReference type="CDD" id="cd02869">
    <property type="entry name" value="PseudoU_synth_RluA_like"/>
    <property type="match status" value="1"/>
</dbReference>
<dbReference type="InterPro" id="IPR050188">
    <property type="entry name" value="RluA_PseudoU_synthase"/>
</dbReference>